<proteinExistence type="predicted"/>
<dbReference type="Proteomes" id="UP001498421">
    <property type="component" value="Unassembled WGS sequence"/>
</dbReference>
<accession>A0ABR1HYT6</accession>
<gene>
    <name evidence="1" type="ORF">QQZ08_007524</name>
</gene>
<dbReference type="EMBL" id="JAZAVK010000073">
    <property type="protein sequence ID" value="KAK7425942.1"/>
    <property type="molecule type" value="Genomic_DNA"/>
</dbReference>
<organism evidence="1 2">
    <name type="scientific">Neonectria magnoliae</name>
    <dbReference type="NCBI Taxonomy" id="2732573"/>
    <lineage>
        <taxon>Eukaryota</taxon>
        <taxon>Fungi</taxon>
        <taxon>Dikarya</taxon>
        <taxon>Ascomycota</taxon>
        <taxon>Pezizomycotina</taxon>
        <taxon>Sordariomycetes</taxon>
        <taxon>Hypocreomycetidae</taxon>
        <taxon>Hypocreales</taxon>
        <taxon>Nectriaceae</taxon>
        <taxon>Neonectria</taxon>
    </lineage>
</organism>
<evidence type="ECO:0000313" key="1">
    <source>
        <dbReference type="EMBL" id="KAK7425942.1"/>
    </source>
</evidence>
<evidence type="ECO:0000313" key="2">
    <source>
        <dbReference type="Proteomes" id="UP001498421"/>
    </source>
</evidence>
<sequence>MTAQLVPDDLVWNQEGAIVVEAGEKLGRAFPIIIDSKNVSWMKKAGFQNVDENCLKLPQGIWAAKLELETINHYNICVTERGLECFSLYVLTEVHD</sequence>
<reference evidence="1 2" key="1">
    <citation type="journal article" date="2025" name="Microbiol. Resour. Announc.">
        <title>Draft genome sequences for Neonectria magnoliae and Neonectria punicea, canker pathogens of Liriodendron tulipifera and Acer saccharum in West Virginia.</title>
        <authorList>
            <person name="Petronek H.M."/>
            <person name="Kasson M.T."/>
            <person name="Metheny A.M."/>
            <person name="Stauder C.M."/>
            <person name="Lovett B."/>
            <person name="Lynch S.C."/>
            <person name="Garnas J.R."/>
            <person name="Kasson L.R."/>
            <person name="Stajich J.E."/>
        </authorList>
    </citation>
    <scope>NUCLEOTIDE SEQUENCE [LARGE SCALE GENOMIC DNA]</scope>
    <source>
        <strain evidence="1 2">NRRL 64651</strain>
    </source>
</reference>
<protein>
    <submittedName>
        <fullName evidence="1">Uncharacterized protein</fullName>
    </submittedName>
</protein>
<keyword evidence="2" id="KW-1185">Reference proteome</keyword>
<comment type="caution">
    <text evidence="1">The sequence shown here is derived from an EMBL/GenBank/DDBJ whole genome shotgun (WGS) entry which is preliminary data.</text>
</comment>
<name>A0ABR1HYT6_9HYPO</name>